<dbReference type="Gene3D" id="3.40.1620.10">
    <property type="entry name" value="YefM-like domain"/>
    <property type="match status" value="1"/>
</dbReference>
<feature type="region of interest" description="Disordered" evidence="3">
    <location>
        <begin position="71"/>
        <end position="98"/>
    </location>
</feature>
<comment type="similarity">
    <text evidence="1 2">Belongs to the phD/YefM antitoxin family.</text>
</comment>
<accession>A0ABZ3FSH4</accession>
<organism evidence="4 5">
    <name type="scientific">Ammonicoccus fulvus</name>
    <dbReference type="NCBI Taxonomy" id="3138240"/>
    <lineage>
        <taxon>Bacteria</taxon>
        <taxon>Bacillati</taxon>
        <taxon>Actinomycetota</taxon>
        <taxon>Actinomycetes</taxon>
        <taxon>Propionibacteriales</taxon>
        <taxon>Propionibacteriaceae</taxon>
        <taxon>Ammonicoccus</taxon>
    </lineage>
</organism>
<evidence type="ECO:0000313" key="4">
    <source>
        <dbReference type="EMBL" id="XAN07714.1"/>
    </source>
</evidence>
<dbReference type="RefSeq" id="WP_425309169.1">
    <property type="nucleotide sequence ID" value="NZ_CP154795.1"/>
</dbReference>
<dbReference type="InterPro" id="IPR051416">
    <property type="entry name" value="phD-YefM_TA_antitoxins"/>
</dbReference>
<dbReference type="Proteomes" id="UP001442841">
    <property type="component" value="Chromosome"/>
</dbReference>
<keyword evidence="5" id="KW-1185">Reference proteome</keyword>
<dbReference type="PANTHER" id="PTHR35377">
    <property type="entry name" value="ANTITOXIN VAPB49-RELATED-RELATED"/>
    <property type="match status" value="1"/>
</dbReference>
<reference evidence="4 5" key="1">
    <citation type="submission" date="2024-04" db="EMBL/GenBank/DDBJ databases">
        <title>Isolation of an actinomycete strain from pig manure.</title>
        <authorList>
            <person name="Gong T."/>
            <person name="Yu Z."/>
            <person name="An M."/>
            <person name="Wei C."/>
            <person name="Yang W."/>
            <person name="Liu L."/>
        </authorList>
    </citation>
    <scope>NUCLEOTIDE SEQUENCE [LARGE SCALE GENOMIC DNA]</scope>
    <source>
        <strain evidence="4 5">ZF39</strain>
    </source>
</reference>
<dbReference type="NCBIfam" id="TIGR01552">
    <property type="entry name" value="phd_fam"/>
    <property type="match status" value="1"/>
</dbReference>
<protein>
    <recommendedName>
        <fullName evidence="2">Antitoxin</fullName>
    </recommendedName>
</protein>
<dbReference type="InterPro" id="IPR036165">
    <property type="entry name" value="YefM-like_sf"/>
</dbReference>
<evidence type="ECO:0000256" key="3">
    <source>
        <dbReference type="SAM" id="MobiDB-lite"/>
    </source>
</evidence>
<dbReference type="EMBL" id="CP154795">
    <property type="protein sequence ID" value="XAN07714.1"/>
    <property type="molecule type" value="Genomic_DNA"/>
</dbReference>
<sequence length="98" mass="10738">MAIIEISKIATGGSVEVGVRELRDHLSRHLASVREGHTITITDHGRPIARIMPVDAPTKLEEWIAQGLVTPAEQRRGPLPDPVESSETVSDLVGEQRR</sequence>
<evidence type="ECO:0000313" key="5">
    <source>
        <dbReference type="Proteomes" id="UP001442841"/>
    </source>
</evidence>
<dbReference type="Pfam" id="PF02604">
    <property type="entry name" value="PhdYeFM_antitox"/>
    <property type="match status" value="1"/>
</dbReference>
<evidence type="ECO:0000256" key="2">
    <source>
        <dbReference type="RuleBase" id="RU362080"/>
    </source>
</evidence>
<dbReference type="InterPro" id="IPR006442">
    <property type="entry name" value="Antitoxin_Phd/YefM"/>
</dbReference>
<gene>
    <name evidence="4" type="ORF">AADG42_10510</name>
</gene>
<proteinExistence type="inferred from homology"/>
<comment type="function">
    <text evidence="2">Antitoxin component of a type II toxin-antitoxin (TA) system.</text>
</comment>
<name>A0ABZ3FSH4_9ACTN</name>
<evidence type="ECO:0000256" key="1">
    <source>
        <dbReference type="ARBA" id="ARBA00009981"/>
    </source>
</evidence>
<dbReference type="SUPFAM" id="SSF143120">
    <property type="entry name" value="YefM-like"/>
    <property type="match status" value="1"/>
</dbReference>